<dbReference type="GO" id="GO:0046872">
    <property type="term" value="F:metal ion binding"/>
    <property type="evidence" value="ECO:0007669"/>
    <property type="project" value="UniProtKB-KW"/>
</dbReference>
<evidence type="ECO:0000256" key="3">
    <source>
        <dbReference type="ARBA" id="ARBA00022723"/>
    </source>
</evidence>
<dbReference type="PANTHER" id="PTHR22726:SF1">
    <property type="entry name" value="METALLOENDOPEPTIDASE OMA1, MITOCHONDRIAL"/>
    <property type="match status" value="1"/>
</dbReference>
<dbReference type="CDD" id="cd07324">
    <property type="entry name" value="M48C_Oma1-like"/>
    <property type="match status" value="1"/>
</dbReference>
<evidence type="ECO:0000313" key="8">
    <source>
        <dbReference type="EMBL" id="OIR02399.1"/>
    </source>
</evidence>
<evidence type="ECO:0000256" key="5">
    <source>
        <dbReference type="ARBA" id="ARBA00022833"/>
    </source>
</evidence>
<dbReference type="InterPro" id="IPR011990">
    <property type="entry name" value="TPR-like_helical_dom_sf"/>
</dbReference>
<dbReference type="GO" id="GO:0051603">
    <property type="term" value="P:proteolysis involved in protein catabolic process"/>
    <property type="evidence" value="ECO:0007669"/>
    <property type="project" value="TreeGrafter"/>
</dbReference>
<reference evidence="8" key="1">
    <citation type="submission" date="2016-10" db="EMBL/GenBank/DDBJ databases">
        <title>Sequence of Gallionella enrichment culture.</title>
        <authorList>
            <person name="Poehlein A."/>
            <person name="Muehling M."/>
            <person name="Daniel R."/>
        </authorList>
    </citation>
    <scope>NUCLEOTIDE SEQUENCE</scope>
</reference>
<feature type="domain" description="Peptidase M48" evidence="7">
    <location>
        <begin position="41"/>
        <end position="228"/>
    </location>
</feature>
<dbReference type="EC" id="3.4.-.-" evidence="8"/>
<dbReference type="PANTHER" id="PTHR22726">
    <property type="entry name" value="METALLOENDOPEPTIDASE OMA1"/>
    <property type="match status" value="1"/>
</dbReference>
<dbReference type="GO" id="GO:0016020">
    <property type="term" value="C:membrane"/>
    <property type="evidence" value="ECO:0007669"/>
    <property type="project" value="TreeGrafter"/>
</dbReference>
<dbReference type="Pfam" id="PF01435">
    <property type="entry name" value="Peptidase_M48"/>
    <property type="match status" value="1"/>
</dbReference>
<gene>
    <name evidence="8" type="primary">bepA_33</name>
    <name evidence="8" type="ORF">GALL_155570</name>
</gene>
<dbReference type="Gene3D" id="1.25.40.10">
    <property type="entry name" value="Tetratricopeptide repeat domain"/>
    <property type="match status" value="1"/>
</dbReference>
<keyword evidence="3" id="KW-0479">Metal-binding</keyword>
<evidence type="ECO:0000256" key="6">
    <source>
        <dbReference type="ARBA" id="ARBA00023049"/>
    </source>
</evidence>
<proteinExistence type="predicted"/>
<accession>A0A1J5S2D1</accession>
<evidence type="ECO:0000256" key="1">
    <source>
        <dbReference type="ARBA" id="ARBA00001947"/>
    </source>
</evidence>
<dbReference type="Gene3D" id="3.30.2010.10">
    <property type="entry name" value="Metalloproteases ('zincins'), catalytic domain"/>
    <property type="match status" value="1"/>
</dbReference>
<keyword evidence="6" id="KW-0482">Metalloprotease</keyword>
<name>A0A1J5S2D1_9ZZZZ</name>
<evidence type="ECO:0000256" key="2">
    <source>
        <dbReference type="ARBA" id="ARBA00022670"/>
    </source>
</evidence>
<dbReference type="AlphaFoldDB" id="A0A1J5S2D1"/>
<dbReference type="PROSITE" id="PS50005">
    <property type="entry name" value="TPR"/>
    <property type="match status" value="1"/>
</dbReference>
<dbReference type="SUPFAM" id="SSF48452">
    <property type="entry name" value="TPR-like"/>
    <property type="match status" value="1"/>
</dbReference>
<keyword evidence="5" id="KW-0862">Zinc</keyword>
<comment type="cofactor">
    <cofactor evidence="1">
        <name>Zn(2+)</name>
        <dbReference type="ChEBI" id="CHEBI:29105"/>
    </cofactor>
</comment>
<keyword evidence="2 8" id="KW-0645">Protease</keyword>
<sequence length="458" mass="49847">MFFKRISFLAVLSLCGIAAAFAPMEAEAQQLSFIRDAEIENTIRMYATPLFEQAGVDPAAVHIHLVEDKSINAFVAEGLNLFINTGLIMKTDNAGELIGVIAHECGHIAGGHLLRGADAIGKAQDISLAATLLGLAAAVASGRGDVGSAVMMGGNDSAVRNYLAFSRGIEASADTAALTFLDNLHMSSRGFLTFMEKLENQEMLSTSMQDPYVRTHPLTSDRIDEIRHHVETSPYSDVPVPPSYVEPHRRMVAKLYAFMNPPISTLMRYSEKDTSIEARYARAIAYYREPDLGHAVPLIDGLIAQRPNDPYFHELKGQMLFENGRATEAVPEYQKAVALLPGNALLEQELGQVEVETENPALLPEAQKVLKDSTASDPESAEAWRLLSIAYGRGGHDAQAEAALAEYSVLVGQWKDAIYHADKAAKGLKRGTPDELKLEDVRVQAEQGMAAQAAQRQN</sequence>
<keyword evidence="4 8" id="KW-0378">Hydrolase</keyword>
<dbReference type="Pfam" id="PF13432">
    <property type="entry name" value="TPR_16"/>
    <property type="match status" value="1"/>
</dbReference>
<dbReference type="InterPro" id="IPR001915">
    <property type="entry name" value="Peptidase_M48"/>
</dbReference>
<comment type="caution">
    <text evidence="8">The sequence shown here is derived from an EMBL/GenBank/DDBJ whole genome shotgun (WGS) entry which is preliminary data.</text>
</comment>
<protein>
    <submittedName>
        <fullName evidence="8">Beta-barrel assembly-enhancing protease</fullName>
        <ecNumber evidence="8">3.4.-.-</ecNumber>
    </submittedName>
</protein>
<evidence type="ECO:0000259" key="7">
    <source>
        <dbReference type="Pfam" id="PF01435"/>
    </source>
</evidence>
<dbReference type="InterPro" id="IPR019734">
    <property type="entry name" value="TPR_rpt"/>
</dbReference>
<dbReference type="EMBL" id="MLJW01000075">
    <property type="protein sequence ID" value="OIR02399.1"/>
    <property type="molecule type" value="Genomic_DNA"/>
</dbReference>
<evidence type="ECO:0000256" key="4">
    <source>
        <dbReference type="ARBA" id="ARBA00022801"/>
    </source>
</evidence>
<dbReference type="InterPro" id="IPR051156">
    <property type="entry name" value="Mito/Outer_Membr_Metalloprot"/>
</dbReference>
<organism evidence="8">
    <name type="scientific">mine drainage metagenome</name>
    <dbReference type="NCBI Taxonomy" id="410659"/>
    <lineage>
        <taxon>unclassified sequences</taxon>
        <taxon>metagenomes</taxon>
        <taxon>ecological metagenomes</taxon>
    </lineage>
</organism>
<dbReference type="GO" id="GO:0004222">
    <property type="term" value="F:metalloendopeptidase activity"/>
    <property type="evidence" value="ECO:0007669"/>
    <property type="project" value="InterPro"/>
</dbReference>